<proteinExistence type="predicted"/>
<sequence length="89" mass="9766">MAIPIHAKQLIDKLIEAGIIPGNCTRAIIDIGISDAAKIYYEVYGDSRLLDVDWGSIGPVIKGTAKKQTRINKISCINSDVEYYVEVPC</sequence>
<name>X0YTC5_9ZZZZ</name>
<protein>
    <submittedName>
        <fullName evidence="1">Uncharacterized protein</fullName>
    </submittedName>
</protein>
<accession>X0YTC5</accession>
<reference evidence="1" key="1">
    <citation type="journal article" date="2014" name="Front. Microbiol.">
        <title>High frequency of phylogenetically diverse reductive dehalogenase-homologous genes in deep subseafloor sedimentary metagenomes.</title>
        <authorList>
            <person name="Kawai M."/>
            <person name="Futagami T."/>
            <person name="Toyoda A."/>
            <person name="Takaki Y."/>
            <person name="Nishi S."/>
            <person name="Hori S."/>
            <person name="Arai W."/>
            <person name="Tsubouchi T."/>
            <person name="Morono Y."/>
            <person name="Uchiyama I."/>
            <person name="Ito T."/>
            <person name="Fujiyama A."/>
            <person name="Inagaki F."/>
            <person name="Takami H."/>
        </authorList>
    </citation>
    <scope>NUCLEOTIDE SEQUENCE</scope>
    <source>
        <strain evidence="1">Expedition CK06-06</strain>
    </source>
</reference>
<evidence type="ECO:0000313" key="1">
    <source>
        <dbReference type="EMBL" id="GAG49987.1"/>
    </source>
</evidence>
<gene>
    <name evidence="1" type="ORF">S01H1_80774</name>
</gene>
<comment type="caution">
    <text evidence="1">The sequence shown here is derived from an EMBL/GenBank/DDBJ whole genome shotgun (WGS) entry which is preliminary data.</text>
</comment>
<organism evidence="1">
    <name type="scientific">marine sediment metagenome</name>
    <dbReference type="NCBI Taxonomy" id="412755"/>
    <lineage>
        <taxon>unclassified sequences</taxon>
        <taxon>metagenomes</taxon>
        <taxon>ecological metagenomes</taxon>
    </lineage>
</organism>
<dbReference type="EMBL" id="BARS01054577">
    <property type="protein sequence ID" value="GAG49987.1"/>
    <property type="molecule type" value="Genomic_DNA"/>
</dbReference>
<dbReference type="AlphaFoldDB" id="X0YTC5"/>